<dbReference type="AlphaFoldDB" id="A0A2N3WGQ2"/>
<keyword evidence="3" id="KW-1185">Reference proteome</keyword>
<evidence type="ECO:0000313" key="2">
    <source>
        <dbReference type="EMBL" id="PKV93040.1"/>
    </source>
</evidence>
<reference evidence="2 3" key="1">
    <citation type="submission" date="2017-12" db="EMBL/GenBank/DDBJ databases">
        <title>Sequencing the genomes of 1000 Actinobacteria strains.</title>
        <authorList>
            <person name="Klenk H.-P."/>
        </authorList>
    </citation>
    <scope>NUCLEOTIDE SEQUENCE [LARGE SCALE GENOMIC DNA]</scope>
    <source>
        <strain evidence="2 3">DSM 45165</strain>
    </source>
</reference>
<feature type="compositionally biased region" description="Gly residues" evidence="1">
    <location>
        <begin position="237"/>
        <end position="261"/>
    </location>
</feature>
<dbReference type="EMBL" id="PJMY01000003">
    <property type="protein sequence ID" value="PKV93040.1"/>
    <property type="molecule type" value="Genomic_DNA"/>
</dbReference>
<evidence type="ECO:0000256" key="1">
    <source>
        <dbReference type="SAM" id="MobiDB-lite"/>
    </source>
</evidence>
<feature type="compositionally biased region" description="Basic and acidic residues" evidence="1">
    <location>
        <begin position="418"/>
        <end position="432"/>
    </location>
</feature>
<organism evidence="2 3">
    <name type="scientific">Amycolatopsis echigonensis</name>
    <dbReference type="NCBI Taxonomy" id="2576905"/>
    <lineage>
        <taxon>Bacteria</taxon>
        <taxon>Bacillati</taxon>
        <taxon>Actinomycetota</taxon>
        <taxon>Actinomycetes</taxon>
        <taxon>Pseudonocardiales</taxon>
        <taxon>Pseudonocardiaceae</taxon>
        <taxon>Amycolatopsis</taxon>
    </lineage>
</organism>
<feature type="region of interest" description="Disordered" evidence="1">
    <location>
        <begin position="221"/>
        <end position="453"/>
    </location>
</feature>
<dbReference type="OrthoDB" id="3638056at2"/>
<evidence type="ECO:0000313" key="3">
    <source>
        <dbReference type="Proteomes" id="UP000233750"/>
    </source>
</evidence>
<protein>
    <submittedName>
        <fullName evidence="2">Uncharacterized protein</fullName>
    </submittedName>
</protein>
<comment type="caution">
    <text evidence="2">The sequence shown here is derived from an EMBL/GenBank/DDBJ whole genome shotgun (WGS) entry which is preliminary data.</text>
</comment>
<sequence length="453" mass="44460">MGNGDNSGSMLKNTATGAAAGAVYGSVLGPEGAAAGAVIGGLVGAATSLFSGGPQAENAQANVGGGSITAYQIYQALKNGSTSSLETGKGDANTLKGLHSNRANAIDALNNRMSSAWQGNAAGAAQGGANALKMWHEDSAKNLGTSQTFITHQIDAFHDVHGKVQELPKDPPQMKWYDHQPFSDKDKEIDKYNQDSQTNVQAYTAYYNASSQNAGGMPQYNVWQGNNISDGTDPGKYGNGPGGTGPGGTGGFSGGPGGVPGGFKPPTSNPSKFDPPKYTPPKTDPSKFDPPKYPPPGGPGRTGDPRFNPPGDGTTTSGWTPPSTNPPTFDPSTFGPSGGGGAGFGPNGGGAGAGGAFGAGGFGVGGFGPGGSGSGAMAGEASGGAAGGLRAGAGAGAGAAGRPGASGMGGMGGGGKGGKGEDDAEHQTKYLLEEDGNDIFGSDQMTVPPVIGE</sequence>
<feature type="compositionally biased region" description="Polar residues" evidence="1">
    <location>
        <begin position="221"/>
        <end position="230"/>
    </location>
</feature>
<gene>
    <name evidence="2" type="ORF">ATK30_3877</name>
</gene>
<feature type="compositionally biased region" description="Low complexity" evidence="1">
    <location>
        <begin position="305"/>
        <end position="322"/>
    </location>
</feature>
<dbReference type="Proteomes" id="UP000233750">
    <property type="component" value="Unassembled WGS sequence"/>
</dbReference>
<accession>A0A2N3WGQ2</accession>
<feature type="compositionally biased region" description="Gly residues" evidence="1">
    <location>
        <begin position="336"/>
        <end position="417"/>
    </location>
</feature>
<name>A0A2N3WGQ2_9PSEU</name>
<proteinExistence type="predicted"/>